<evidence type="ECO:0000313" key="2">
    <source>
        <dbReference type="EMBL" id="CAB9506856.1"/>
    </source>
</evidence>
<dbReference type="OrthoDB" id="10642225at2759"/>
<dbReference type="Gene3D" id="3.40.1350.100">
    <property type="match status" value="2"/>
</dbReference>
<accession>A0A9N8DQS4</accession>
<gene>
    <name evidence="2" type="ORF">SEMRO_282_G107370.1</name>
</gene>
<dbReference type="EMBL" id="CAICTM010000281">
    <property type="protein sequence ID" value="CAB9506856.1"/>
    <property type="molecule type" value="Genomic_DNA"/>
</dbReference>
<comment type="caution">
    <text evidence="2">The sequence shown here is derived from an EMBL/GenBank/DDBJ whole genome shotgun (WGS) entry which is preliminary data.</text>
</comment>
<protein>
    <submittedName>
        <fullName evidence="2">Uncharacterized protein</fullName>
    </submittedName>
</protein>
<proteinExistence type="predicted"/>
<evidence type="ECO:0000256" key="1">
    <source>
        <dbReference type="SAM" id="SignalP"/>
    </source>
</evidence>
<dbReference type="AlphaFoldDB" id="A0A9N8DQS4"/>
<dbReference type="Proteomes" id="UP001153069">
    <property type="component" value="Unassembled WGS sequence"/>
</dbReference>
<feature type="signal peptide" evidence="1">
    <location>
        <begin position="1"/>
        <end position="20"/>
    </location>
</feature>
<organism evidence="2 3">
    <name type="scientific">Seminavis robusta</name>
    <dbReference type="NCBI Taxonomy" id="568900"/>
    <lineage>
        <taxon>Eukaryota</taxon>
        <taxon>Sar</taxon>
        <taxon>Stramenopiles</taxon>
        <taxon>Ochrophyta</taxon>
        <taxon>Bacillariophyta</taxon>
        <taxon>Bacillariophyceae</taxon>
        <taxon>Bacillariophycidae</taxon>
        <taxon>Naviculales</taxon>
        <taxon>Naviculaceae</taxon>
        <taxon>Seminavis</taxon>
    </lineage>
</organism>
<reference evidence="2" key="1">
    <citation type="submission" date="2020-06" db="EMBL/GenBank/DDBJ databases">
        <authorList>
            <consortium name="Plant Systems Biology data submission"/>
        </authorList>
    </citation>
    <scope>NUCLEOTIDE SEQUENCE</scope>
    <source>
        <strain evidence="2">D6</strain>
    </source>
</reference>
<keyword evidence="3" id="KW-1185">Reference proteome</keyword>
<feature type="chain" id="PRO_5040364446" evidence="1">
    <location>
        <begin position="21"/>
        <end position="313"/>
    </location>
</feature>
<evidence type="ECO:0000313" key="3">
    <source>
        <dbReference type="Proteomes" id="UP001153069"/>
    </source>
</evidence>
<name>A0A9N8DQS4_9STRA</name>
<sequence>MKPALLSLFVSLLWISQSLAFSVSHPSATIRSKAYAVPGSSNNEVLADDNEQSKDQNRRTLFSLATATTLLSNTGLLLSNPQPSLAVSEVLNTMLTRLRNVPVFCIVNTEGIPYMIIKKEERMAKGFAFTSMEGAVIVLSDAQKAAKEGGYADIWADATIVTVPADIAIRLGLQKRERIPSRGNTNLDSVVEIIPTNENRDDGLRIDKRAFKDQGKVPLFYVEALKASDGTMPMFVQKSRLVDTWLAQHPGEALPPIQAIDITYIFEAALRGYEQKIPNGGNVSFVADPEQVKIANDLRSKGLIMYKFDRMIV</sequence>
<keyword evidence="1" id="KW-0732">Signal</keyword>